<feature type="compositionally biased region" description="Low complexity" evidence="1">
    <location>
        <begin position="325"/>
        <end position="335"/>
    </location>
</feature>
<proteinExistence type="predicted"/>
<feature type="compositionally biased region" description="Low complexity" evidence="1">
    <location>
        <begin position="423"/>
        <end position="459"/>
    </location>
</feature>
<protein>
    <submittedName>
        <fullName evidence="2">Uncharacterized protein</fullName>
    </submittedName>
</protein>
<dbReference type="EMBL" id="JAFHLR010000035">
    <property type="protein sequence ID" value="KAG5466473.1"/>
    <property type="molecule type" value="Genomic_DNA"/>
</dbReference>
<gene>
    <name evidence="2" type="ORF">LSCM4_01624</name>
</gene>
<dbReference type="KEGG" id="loi:92357606"/>
<reference evidence="3" key="2">
    <citation type="journal article" date="2021" name="Sci. Data">
        <title>Chromosome-scale genome sequencing, assembly and annotation of six genomes from subfamily Leishmaniinae.</title>
        <authorList>
            <person name="Almutairi H."/>
            <person name="Urbaniak M.D."/>
            <person name="Bates M.D."/>
            <person name="Jariyapan N."/>
            <person name="Kwakye-Nuako G."/>
            <person name="Thomaz Soccol V."/>
            <person name="Al-Salem W.S."/>
            <person name="Dillon R.J."/>
            <person name="Bates P.A."/>
            <person name="Gatherer D."/>
        </authorList>
    </citation>
    <scope>NUCLEOTIDE SEQUENCE [LARGE SCALE GENOMIC DNA]</scope>
</reference>
<sequence length="498" mass="52010">MSTSSIGDSVTSIADSLEDEFLPASPFHPKNAELRPVVHNSSRMCFQPRFERIDSMGYRGGGIVEDMNTTAPISYSLSHLPPASRLRRPVVASLLVEAEKSTPPPRFALTPKNHPRSDFSRVALSSRVTCSSGPARPKSKSSFITVPLASATKVAAASSSRKSLKTTPDVSTIFNSERTLSSDVSSVRHLFSGVSSADSAEYMSPKQAGSTVSSPHKAAGGSDHRKPAMPRHPLRESADPAVNAFGGAYDGDIIAHVPCKAERMDCSHSRQGRLPGTNRRRAMPLLTVEADISGGSSPRSTSPSKIAASVSLPTSRLRFPPAERGNSSGGSVSSSPQLVSAQKHIAARSSATPAQAGPGHATKLAALSTLPTQHVTYMPLPNLQRAQSNVSGSLAPLRHSISRRGRSLRLLPQCTAEVSITEASKAAAVPSPPKVSKGSSAPSHSSSSSPQGPTSTPSATLDQAIATASSDYGSPPTARVLRSPAKMSALGTDTPTRP</sequence>
<feature type="region of interest" description="Disordered" evidence="1">
    <location>
        <begin position="196"/>
        <end position="239"/>
    </location>
</feature>
<keyword evidence="3" id="KW-1185">Reference proteome</keyword>
<dbReference type="GeneID" id="92357606"/>
<feature type="region of interest" description="Disordered" evidence="1">
    <location>
        <begin position="290"/>
        <end position="359"/>
    </location>
</feature>
<feature type="region of interest" description="Disordered" evidence="1">
    <location>
        <begin position="423"/>
        <end position="498"/>
    </location>
</feature>
<dbReference type="RefSeq" id="XP_067059363.1">
    <property type="nucleotide sequence ID" value="XM_067203672.1"/>
</dbReference>
<evidence type="ECO:0000313" key="3">
    <source>
        <dbReference type="Proteomes" id="UP000674143"/>
    </source>
</evidence>
<name>A0A836GMB3_9TRYP</name>
<comment type="caution">
    <text evidence="2">The sequence shown here is derived from an EMBL/GenBank/DDBJ whole genome shotgun (WGS) entry which is preliminary data.</text>
</comment>
<reference evidence="3" key="1">
    <citation type="journal article" date="2021" name="Microbiol. Resour. Announc.">
        <title>LGAAP: Leishmaniinae Genome Assembly and Annotation Pipeline.</title>
        <authorList>
            <person name="Almutairi H."/>
            <person name="Urbaniak M.D."/>
            <person name="Bates M.D."/>
            <person name="Jariyapan N."/>
            <person name="Kwakye-Nuako G."/>
            <person name="Thomaz-Soccol V."/>
            <person name="Al-Salem W.S."/>
            <person name="Dillon R.J."/>
            <person name="Bates P.A."/>
            <person name="Gatherer D."/>
        </authorList>
    </citation>
    <scope>NUCLEOTIDE SEQUENCE [LARGE SCALE GENOMIC DNA]</scope>
</reference>
<dbReference type="Proteomes" id="UP000674143">
    <property type="component" value="Unassembled WGS sequence"/>
</dbReference>
<evidence type="ECO:0000313" key="2">
    <source>
        <dbReference type="EMBL" id="KAG5466473.1"/>
    </source>
</evidence>
<accession>A0A836GMB3</accession>
<organism evidence="2 3">
    <name type="scientific">Leishmania orientalis</name>
    <dbReference type="NCBI Taxonomy" id="2249476"/>
    <lineage>
        <taxon>Eukaryota</taxon>
        <taxon>Discoba</taxon>
        <taxon>Euglenozoa</taxon>
        <taxon>Kinetoplastea</taxon>
        <taxon>Metakinetoplastina</taxon>
        <taxon>Trypanosomatida</taxon>
        <taxon>Trypanosomatidae</taxon>
        <taxon>Leishmaniinae</taxon>
        <taxon>Leishmania</taxon>
    </lineage>
</organism>
<feature type="compositionally biased region" description="Low complexity" evidence="1">
    <location>
        <begin position="293"/>
        <end position="304"/>
    </location>
</feature>
<dbReference type="AlphaFoldDB" id="A0A836GMB3"/>
<evidence type="ECO:0000256" key="1">
    <source>
        <dbReference type="SAM" id="MobiDB-lite"/>
    </source>
</evidence>